<reference evidence="1 2" key="1">
    <citation type="submission" date="2015-01" db="EMBL/GenBank/DDBJ databases">
        <title>Evolution of Trichinella species and genotypes.</title>
        <authorList>
            <person name="Korhonen P.K."/>
            <person name="Edoardo P."/>
            <person name="Giuseppe L.R."/>
            <person name="Gasser R.B."/>
        </authorList>
    </citation>
    <scope>NUCLEOTIDE SEQUENCE [LARGE SCALE GENOMIC DNA]</scope>
    <source>
        <strain evidence="1">ISS470</strain>
    </source>
</reference>
<gene>
    <name evidence="1" type="ORF">T4D_10087</name>
</gene>
<protein>
    <submittedName>
        <fullName evidence="1">Uncharacterized protein</fullName>
    </submittedName>
</protein>
<proteinExistence type="predicted"/>
<dbReference type="EMBL" id="JYDT01000050">
    <property type="protein sequence ID" value="KRY87768.1"/>
    <property type="molecule type" value="Genomic_DNA"/>
</dbReference>
<dbReference type="AlphaFoldDB" id="A0A0V1FP01"/>
<dbReference type="Proteomes" id="UP000054995">
    <property type="component" value="Unassembled WGS sequence"/>
</dbReference>
<dbReference type="OrthoDB" id="10493651at2759"/>
<name>A0A0V1FP01_TRIPS</name>
<organism evidence="1 2">
    <name type="scientific">Trichinella pseudospiralis</name>
    <name type="common">Parasitic roundworm</name>
    <dbReference type="NCBI Taxonomy" id="6337"/>
    <lineage>
        <taxon>Eukaryota</taxon>
        <taxon>Metazoa</taxon>
        <taxon>Ecdysozoa</taxon>
        <taxon>Nematoda</taxon>
        <taxon>Enoplea</taxon>
        <taxon>Dorylaimia</taxon>
        <taxon>Trichinellida</taxon>
        <taxon>Trichinellidae</taxon>
        <taxon>Trichinella</taxon>
    </lineage>
</organism>
<evidence type="ECO:0000313" key="1">
    <source>
        <dbReference type="EMBL" id="KRY87768.1"/>
    </source>
</evidence>
<comment type="caution">
    <text evidence="1">The sequence shown here is derived from an EMBL/GenBank/DDBJ whole genome shotgun (WGS) entry which is preliminary data.</text>
</comment>
<sequence>MPKLDFIIQYSDTCDKMFFLPITRNVIDRLIQGWKFIIDSTQWQRCSFAIHDCKAFNDNYGFSELQSQFHDTMLHLNSAS</sequence>
<keyword evidence="2" id="KW-1185">Reference proteome</keyword>
<accession>A0A0V1FP01</accession>
<evidence type="ECO:0000313" key="2">
    <source>
        <dbReference type="Proteomes" id="UP000054995"/>
    </source>
</evidence>